<proteinExistence type="predicted"/>
<evidence type="ECO:0000256" key="1">
    <source>
        <dbReference type="SAM" id="Phobius"/>
    </source>
</evidence>
<organism evidence="2 3">
    <name type="scientific">Morganella psychrotolerans</name>
    <dbReference type="NCBI Taxonomy" id="368603"/>
    <lineage>
        <taxon>Bacteria</taxon>
        <taxon>Pseudomonadati</taxon>
        <taxon>Pseudomonadota</taxon>
        <taxon>Gammaproteobacteria</taxon>
        <taxon>Enterobacterales</taxon>
        <taxon>Morganellaceae</taxon>
        <taxon>Morganella</taxon>
    </lineage>
</organism>
<dbReference type="RefSeq" id="WP_067405469.1">
    <property type="nucleotide sequence ID" value="NZ_LZEY01000056.1"/>
</dbReference>
<evidence type="ECO:0000313" key="3">
    <source>
        <dbReference type="Proteomes" id="UP000092377"/>
    </source>
</evidence>
<sequence>MQNILFSLHQAVKDSPEGDGDSTEAFARALAEQTFWVESQGSESGGQVGLAFSQGDDDEEPRLFAYMRDDGSDDAPEEIEKEMASGERDYTWLPGAFLLGLSGKIDYTLCVVGGDGQSLSLNSRFVKMLFLYMQALYQEEDEPAQAPVNEAKTIAQPAGNISDIVAKPKSGAGKVIGMLIVAVVIVAVVYFTQS</sequence>
<keyword evidence="1" id="KW-0472">Membrane</keyword>
<dbReference type="OrthoDB" id="6464385at2"/>
<accession>A0A1B8H5F3</accession>
<keyword evidence="3" id="KW-1185">Reference proteome</keyword>
<dbReference type="AlphaFoldDB" id="A0A1B8H5F3"/>
<reference evidence="3" key="1">
    <citation type="submission" date="2016-06" db="EMBL/GenBank/DDBJ databases">
        <authorList>
            <person name="Butler K."/>
        </authorList>
    </citation>
    <scope>NUCLEOTIDE SEQUENCE [LARGE SCALE GENOMIC DNA]</scope>
    <source>
        <strain evidence="3">GCSL-Mp20</strain>
    </source>
</reference>
<dbReference type="Proteomes" id="UP000092377">
    <property type="component" value="Unassembled WGS sequence"/>
</dbReference>
<keyword evidence="1" id="KW-1133">Transmembrane helix</keyword>
<feature type="transmembrane region" description="Helical" evidence="1">
    <location>
        <begin position="175"/>
        <end position="192"/>
    </location>
</feature>
<comment type="caution">
    <text evidence="2">The sequence shown here is derived from an EMBL/GenBank/DDBJ whole genome shotgun (WGS) entry which is preliminary data.</text>
</comment>
<keyword evidence="1" id="KW-0812">Transmembrane</keyword>
<dbReference type="EMBL" id="LZEY01000056">
    <property type="protein sequence ID" value="OBU04300.1"/>
    <property type="molecule type" value="Genomic_DNA"/>
</dbReference>
<gene>
    <name evidence="2" type="ORF">AYY18_10210</name>
</gene>
<evidence type="ECO:0000313" key="2">
    <source>
        <dbReference type="EMBL" id="OBU04300.1"/>
    </source>
</evidence>
<protein>
    <submittedName>
        <fullName evidence="2">Uncharacterized protein</fullName>
    </submittedName>
</protein>
<name>A0A1B8H5F3_9GAMM</name>